<dbReference type="RefSeq" id="WP_349243692.1">
    <property type="nucleotide sequence ID" value="NZ_JASCXX010000004.1"/>
</dbReference>
<dbReference type="SUPFAM" id="SSF56281">
    <property type="entry name" value="Metallo-hydrolase/oxidoreductase"/>
    <property type="match status" value="1"/>
</dbReference>
<accession>A0AAW6TXY7</accession>
<dbReference type="Gene3D" id="3.40.50.360">
    <property type="match status" value="1"/>
</dbReference>
<evidence type="ECO:0000313" key="4">
    <source>
        <dbReference type="Proteomes" id="UP001431776"/>
    </source>
</evidence>
<dbReference type="PANTHER" id="PTHR43717:SF1">
    <property type="entry name" value="ANAEROBIC NITRIC OXIDE REDUCTASE FLAVORUBREDOXIN"/>
    <property type="match status" value="1"/>
</dbReference>
<dbReference type="InterPro" id="IPR008254">
    <property type="entry name" value="Flavodoxin/NO_synth"/>
</dbReference>
<dbReference type="GO" id="GO:0009055">
    <property type="term" value="F:electron transfer activity"/>
    <property type="evidence" value="ECO:0007669"/>
    <property type="project" value="InterPro"/>
</dbReference>
<dbReference type="InterPro" id="IPR045761">
    <property type="entry name" value="ODP_dom"/>
</dbReference>
<gene>
    <name evidence="3" type="ORF">QJ522_04450</name>
</gene>
<dbReference type="InterPro" id="IPR036866">
    <property type="entry name" value="RibonucZ/Hydroxyglut_hydro"/>
</dbReference>
<dbReference type="InterPro" id="IPR016440">
    <property type="entry name" value="Rubredoxin-O_OxRdtase"/>
</dbReference>
<dbReference type="InterPro" id="IPR001279">
    <property type="entry name" value="Metallo-B-lactamas"/>
</dbReference>
<reference evidence="3" key="1">
    <citation type="submission" date="2023-05" db="EMBL/GenBank/DDBJ databases">
        <title>Anaerotaeda fermentans gen. nov., sp. nov., a novel anaerobic planctomycete of the new family within the order Sedimentisphaerales isolated from Taman Peninsula, Russia.</title>
        <authorList>
            <person name="Khomyakova M.A."/>
            <person name="Merkel A.Y."/>
            <person name="Slobodkin A.I."/>
        </authorList>
    </citation>
    <scope>NUCLEOTIDE SEQUENCE</scope>
    <source>
        <strain evidence="3">M17dextr</strain>
    </source>
</reference>
<dbReference type="PIRSF" id="PIRSF005243">
    <property type="entry name" value="ROO"/>
    <property type="match status" value="1"/>
</dbReference>
<comment type="similarity">
    <text evidence="1">In the N-terminal section; belongs to the zinc metallo-hydrolase group 3 family.</text>
</comment>
<evidence type="ECO:0000256" key="1">
    <source>
        <dbReference type="ARBA" id="ARBA00007121"/>
    </source>
</evidence>
<keyword evidence="4" id="KW-1185">Reference proteome</keyword>
<dbReference type="InterPro" id="IPR029039">
    <property type="entry name" value="Flavoprotein-like_sf"/>
</dbReference>
<sequence length="393" mass="43516">MKQIRPNVYSVGAIDWDRRLFDELIPLPEGTTYNAYVVKGSEKVALLDTVDPTKSETLMGNLVSLGIDRIDYVVAHHAEQDHSGTIPEILMLYPGAKVVTNAKCRAMLIDLLHIEADQFLVVEENATLPLGGKTLRFIYTPWVHWPETMCTYLEEDKVLFSCDFFGAHLAESSLFVADEPLVYEAAKRYYAEIMMPFRPTIRKNLDKVDALDIEIIAPSHGPIYDNPRFIVDAYKDWVGDDVKNEVVLAYVSMHESTQKMAEHLIDALIDRGIVVRPFNLTHTDLGKLAIALVDAATVVLGSPTVLTGAHPKAAYAALVANALRPKTRFASIIGSFGWAGKMTEQLAGLISNLKVELIPPVVAKGHPSDEDFLALDKLADEILSRHKAIGIAR</sequence>
<dbReference type="Gene3D" id="3.60.15.10">
    <property type="entry name" value="Ribonuclease Z/Hydroxyacylglutathione hydrolase-like"/>
    <property type="match status" value="1"/>
</dbReference>
<evidence type="ECO:0000313" key="3">
    <source>
        <dbReference type="EMBL" id="MDI6448284.1"/>
    </source>
</evidence>
<dbReference type="GO" id="GO:0010181">
    <property type="term" value="F:FMN binding"/>
    <property type="evidence" value="ECO:0007669"/>
    <property type="project" value="InterPro"/>
</dbReference>
<dbReference type="SUPFAM" id="SSF52218">
    <property type="entry name" value="Flavoproteins"/>
    <property type="match status" value="1"/>
</dbReference>
<dbReference type="GO" id="GO:0046872">
    <property type="term" value="F:metal ion binding"/>
    <property type="evidence" value="ECO:0007669"/>
    <property type="project" value="InterPro"/>
</dbReference>
<protein>
    <submittedName>
        <fullName evidence="3">FprA family A-type flavoprotein</fullName>
    </submittedName>
</protein>
<dbReference type="PROSITE" id="PS50902">
    <property type="entry name" value="FLAVODOXIN_LIKE"/>
    <property type="match status" value="1"/>
</dbReference>
<dbReference type="PANTHER" id="PTHR43717">
    <property type="entry name" value="ANAEROBIC NITRIC OXIDE REDUCTASE FLAVORUBREDOXIN"/>
    <property type="match status" value="1"/>
</dbReference>
<dbReference type="CDD" id="cd07709">
    <property type="entry name" value="flavodiiron_proteins_MBL-fold"/>
    <property type="match status" value="1"/>
</dbReference>
<dbReference type="GO" id="GO:0016491">
    <property type="term" value="F:oxidoreductase activity"/>
    <property type="evidence" value="ECO:0007669"/>
    <property type="project" value="InterPro"/>
</dbReference>
<dbReference type="Pfam" id="PF19583">
    <property type="entry name" value="ODP"/>
    <property type="match status" value="1"/>
</dbReference>
<dbReference type="SMART" id="SM00849">
    <property type="entry name" value="Lactamase_B"/>
    <property type="match status" value="1"/>
</dbReference>
<dbReference type="EMBL" id="JASCXX010000004">
    <property type="protein sequence ID" value="MDI6448284.1"/>
    <property type="molecule type" value="Genomic_DNA"/>
</dbReference>
<proteinExistence type="inferred from homology"/>
<name>A0AAW6TXY7_9BACT</name>
<feature type="domain" description="Flavodoxin-like" evidence="2">
    <location>
        <begin position="246"/>
        <end position="383"/>
    </location>
</feature>
<dbReference type="AlphaFoldDB" id="A0AAW6TXY7"/>
<evidence type="ECO:0000259" key="2">
    <source>
        <dbReference type="PROSITE" id="PS50902"/>
    </source>
</evidence>
<comment type="caution">
    <text evidence="3">The sequence shown here is derived from an EMBL/GenBank/DDBJ whole genome shotgun (WGS) entry which is preliminary data.</text>
</comment>
<organism evidence="3 4">
    <name type="scientific">Anaerobaca lacustris</name>
    <dbReference type="NCBI Taxonomy" id="3044600"/>
    <lineage>
        <taxon>Bacteria</taxon>
        <taxon>Pseudomonadati</taxon>
        <taxon>Planctomycetota</taxon>
        <taxon>Phycisphaerae</taxon>
        <taxon>Sedimentisphaerales</taxon>
        <taxon>Anaerobacaceae</taxon>
        <taxon>Anaerobaca</taxon>
    </lineage>
</organism>
<dbReference type="Proteomes" id="UP001431776">
    <property type="component" value="Unassembled WGS sequence"/>
</dbReference>